<reference evidence="2 3" key="1">
    <citation type="submission" date="2016-12" db="EMBL/GenBank/DDBJ databases">
        <title>The draft genome sequence of Actinophytocola sp. 11-183.</title>
        <authorList>
            <person name="Wang W."/>
            <person name="Yuan L."/>
        </authorList>
    </citation>
    <scope>NUCLEOTIDE SEQUENCE [LARGE SCALE GENOMIC DNA]</scope>
    <source>
        <strain evidence="2 3">11-183</strain>
    </source>
</reference>
<organism evidence="2 3">
    <name type="scientific">Actinophytocola xanthii</name>
    <dbReference type="NCBI Taxonomy" id="1912961"/>
    <lineage>
        <taxon>Bacteria</taxon>
        <taxon>Bacillati</taxon>
        <taxon>Actinomycetota</taxon>
        <taxon>Actinomycetes</taxon>
        <taxon>Pseudonocardiales</taxon>
        <taxon>Pseudonocardiaceae</taxon>
    </lineage>
</organism>
<proteinExistence type="predicted"/>
<dbReference type="Pfam" id="PF01814">
    <property type="entry name" value="Hemerythrin"/>
    <property type="match status" value="1"/>
</dbReference>
<dbReference type="PANTHER" id="PTHR35585:SF1">
    <property type="entry name" value="HHE DOMAIN PROTEIN (AFU_ORTHOLOGUE AFUA_4G00730)"/>
    <property type="match status" value="1"/>
</dbReference>
<protein>
    <submittedName>
        <fullName evidence="2">Cation-binding protein</fullName>
    </submittedName>
</protein>
<dbReference type="Gene3D" id="1.20.120.520">
    <property type="entry name" value="nmb1532 protein domain like"/>
    <property type="match status" value="1"/>
</dbReference>
<dbReference type="OrthoDB" id="5183396at2"/>
<evidence type="ECO:0000313" key="3">
    <source>
        <dbReference type="Proteomes" id="UP000185596"/>
    </source>
</evidence>
<feature type="domain" description="Hemerythrin-like" evidence="1">
    <location>
        <begin position="15"/>
        <end position="128"/>
    </location>
</feature>
<dbReference type="STRING" id="1912961.BU204_19540"/>
<dbReference type="EMBL" id="MSIE01000035">
    <property type="protein sequence ID" value="OLF15906.1"/>
    <property type="molecule type" value="Genomic_DNA"/>
</dbReference>
<keyword evidence="3" id="KW-1185">Reference proteome</keyword>
<evidence type="ECO:0000259" key="1">
    <source>
        <dbReference type="Pfam" id="PF01814"/>
    </source>
</evidence>
<accession>A0A1Q8CNJ6</accession>
<dbReference type="Proteomes" id="UP000185596">
    <property type="component" value="Unassembled WGS sequence"/>
</dbReference>
<dbReference type="InterPro" id="IPR012312">
    <property type="entry name" value="Hemerythrin-like"/>
</dbReference>
<dbReference type="PANTHER" id="PTHR35585">
    <property type="entry name" value="HHE DOMAIN PROTEIN (AFU_ORTHOLOGUE AFUA_4G00730)"/>
    <property type="match status" value="1"/>
</dbReference>
<name>A0A1Q8CNJ6_9PSEU</name>
<evidence type="ECO:0000313" key="2">
    <source>
        <dbReference type="EMBL" id="OLF15906.1"/>
    </source>
</evidence>
<sequence>MKHVVDVGRPVSGDVIELILEDHRLFEELLRNLRDTSSDRAAVRDALATVLVAHAEAEEKFVYPKLSKRDAVGEDEAEHGAEEHAEGHEALLAVLELKGTGTKAFDDAVEELSGVLNHHIVEEELTILNPAREALGDRAKAELGDLFVKERNRQIDDNCGTVENVRKLVARSRREGKLD</sequence>
<gene>
    <name evidence="2" type="ORF">BU204_19540</name>
</gene>
<comment type="caution">
    <text evidence="2">The sequence shown here is derived from an EMBL/GenBank/DDBJ whole genome shotgun (WGS) entry which is preliminary data.</text>
</comment>
<dbReference type="AlphaFoldDB" id="A0A1Q8CNJ6"/>
<dbReference type="RefSeq" id="WP_075127148.1">
    <property type="nucleotide sequence ID" value="NZ_MSIE01000035.1"/>
</dbReference>